<dbReference type="Gene3D" id="3.40.720.10">
    <property type="entry name" value="Alkaline Phosphatase, subunit A"/>
    <property type="match status" value="2"/>
</dbReference>
<dbReference type="GO" id="GO:0046872">
    <property type="term" value="F:metal ion binding"/>
    <property type="evidence" value="ECO:0007669"/>
    <property type="project" value="UniProtKB-KW"/>
</dbReference>
<dbReference type="AlphaFoldDB" id="A0A0D3IQM9"/>
<keyword evidence="3" id="KW-0677">Repeat</keyword>
<reference evidence="8" key="2">
    <citation type="submission" date="2024-10" db="UniProtKB">
        <authorList>
            <consortium name="EnsemblProtists"/>
        </authorList>
    </citation>
    <scope>IDENTIFICATION</scope>
</reference>
<comment type="similarity">
    <text evidence="1">Belongs to the sulfatase family.</text>
</comment>
<organism evidence="8 9">
    <name type="scientific">Emiliania huxleyi (strain CCMP1516)</name>
    <dbReference type="NCBI Taxonomy" id="280463"/>
    <lineage>
        <taxon>Eukaryota</taxon>
        <taxon>Haptista</taxon>
        <taxon>Haptophyta</taxon>
        <taxon>Prymnesiophyceae</taxon>
        <taxon>Isochrysidales</taxon>
        <taxon>Noelaerhabdaceae</taxon>
        <taxon>Emiliania</taxon>
    </lineage>
</organism>
<feature type="domain" description="Apple" evidence="7">
    <location>
        <begin position="195"/>
        <end position="275"/>
    </location>
</feature>
<dbReference type="GO" id="GO:0005576">
    <property type="term" value="C:extracellular region"/>
    <property type="evidence" value="ECO:0007669"/>
    <property type="project" value="InterPro"/>
</dbReference>
<evidence type="ECO:0000256" key="6">
    <source>
        <dbReference type="SAM" id="MobiDB-lite"/>
    </source>
</evidence>
<evidence type="ECO:0000313" key="8">
    <source>
        <dbReference type="EnsemblProtists" id="EOD13564"/>
    </source>
</evidence>
<dbReference type="OMA" id="NCNASEP"/>
<feature type="compositionally biased region" description="Pro residues" evidence="6">
    <location>
        <begin position="321"/>
        <end position="331"/>
    </location>
</feature>
<dbReference type="InterPro" id="IPR003609">
    <property type="entry name" value="Pan_app"/>
</dbReference>
<evidence type="ECO:0000256" key="1">
    <source>
        <dbReference type="ARBA" id="ARBA00008779"/>
    </source>
</evidence>
<dbReference type="PROSITE" id="PS00523">
    <property type="entry name" value="SULFATASE_1"/>
    <property type="match status" value="1"/>
</dbReference>
<sequence>MLASFAAATAFAASPPVCEPGVNMPGGDLHRMPLASASAAACSALCSADPACVLFSWHAPACSYYRETCALAGGCCWLKSVEAAGRSPQVNNCSCSSYLRLPSVSKRNGDTTPGPGAKNVLYLLVDDLRPEIAAYRQPRGHSPHISALASSGTTFDNAYCQISVCSPSRMSFLTGRRPDHSRVLNFIDHFRQADCGLTEGGVAYLGPTLRNVTVGGCEWGGAAPCGGSGDCCSICSEDERCGAWTYTHTNSSCMLKARSGARAADSGAVSGARGTLSTRAAWVSLPQHFKRAGWIALSSGKIFHTEEGGSGNTNPNLNGPGMPPNQDPPSWTPGLSMQRVNDVANMWDCKIGLPPSDPDACAVDADMSGAIASPLTTKQFCDRVIADDAVLKLRLAAMHTPFFLAVGFRKPHLPFRFPAPFLALVEGDVAAHPTLSPTVPPIAHHDASRARGLCSRSRLVALHSDHGWSLGEHGEWQKFSNFEHGTRVPLIMRAPWVRESVGTRSSVLAELIDIFPTMAELAGAPLDPQTAASLDGTSLAPVLRAPADAALARALKHRALSQYMRCPRDAAQPQKANDCLFTDRSQIAFMGYTVRTHTHRFTQWAAWNGSSLRSVWQQPRWPDIGEELYSHVGDDGSDFDRYENKNCNASEPNVAAALRVLLHEAVANGSAKARVDLVLVP</sequence>
<dbReference type="SUPFAM" id="SSF53649">
    <property type="entry name" value="Alkaline phosphatase-like"/>
    <property type="match status" value="1"/>
</dbReference>
<dbReference type="InterPro" id="IPR000177">
    <property type="entry name" value="Apple"/>
</dbReference>
<feature type="region of interest" description="Disordered" evidence="6">
    <location>
        <begin position="305"/>
        <end position="333"/>
    </location>
</feature>
<keyword evidence="4" id="KW-0378">Hydrolase</keyword>
<proteinExistence type="inferred from homology"/>
<keyword evidence="2" id="KW-0479">Metal-binding</keyword>
<evidence type="ECO:0000256" key="2">
    <source>
        <dbReference type="ARBA" id="ARBA00022723"/>
    </source>
</evidence>
<dbReference type="GO" id="GO:0004423">
    <property type="term" value="F:iduronate-2-sulfatase activity"/>
    <property type="evidence" value="ECO:0007669"/>
    <property type="project" value="TreeGrafter"/>
</dbReference>
<dbReference type="PANTHER" id="PTHR45953:SF1">
    <property type="entry name" value="IDURONATE 2-SULFATASE"/>
    <property type="match status" value="1"/>
</dbReference>
<dbReference type="InterPro" id="IPR000917">
    <property type="entry name" value="Sulfatase_N"/>
</dbReference>
<evidence type="ECO:0000256" key="5">
    <source>
        <dbReference type="ARBA" id="ARBA00023157"/>
    </source>
</evidence>
<dbReference type="KEGG" id="ehx:EMIHUDRAFT_103855"/>
<dbReference type="eggNOG" id="KOG3867">
    <property type="taxonomic scope" value="Eukaryota"/>
</dbReference>
<dbReference type="GO" id="GO:0006508">
    <property type="term" value="P:proteolysis"/>
    <property type="evidence" value="ECO:0007669"/>
    <property type="project" value="InterPro"/>
</dbReference>
<accession>A0A0D3IQM9</accession>
<dbReference type="PANTHER" id="PTHR45953">
    <property type="entry name" value="IDURONATE 2-SULFATASE"/>
    <property type="match status" value="1"/>
</dbReference>
<dbReference type="Proteomes" id="UP000013827">
    <property type="component" value="Unassembled WGS sequence"/>
</dbReference>
<evidence type="ECO:0000256" key="4">
    <source>
        <dbReference type="ARBA" id="ARBA00022801"/>
    </source>
</evidence>
<dbReference type="InterPro" id="IPR024607">
    <property type="entry name" value="Sulfatase_CS"/>
</dbReference>
<dbReference type="RefSeq" id="XP_005765993.1">
    <property type="nucleotide sequence ID" value="XM_005765936.1"/>
</dbReference>
<dbReference type="Pfam" id="PF14295">
    <property type="entry name" value="PAN_4"/>
    <property type="match status" value="2"/>
</dbReference>
<dbReference type="GeneID" id="17259741"/>
<dbReference type="GO" id="GO:0005737">
    <property type="term" value="C:cytoplasm"/>
    <property type="evidence" value="ECO:0007669"/>
    <property type="project" value="TreeGrafter"/>
</dbReference>
<reference evidence="9" key="1">
    <citation type="journal article" date="2013" name="Nature">
        <title>Pan genome of the phytoplankton Emiliania underpins its global distribution.</title>
        <authorList>
            <person name="Read B.A."/>
            <person name="Kegel J."/>
            <person name="Klute M.J."/>
            <person name="Kuo A."/>
            <person name="Lefebvre S.C."/>
            <person name="Maumus F."/>
            <person name="Mayer C."/>
            <person name="Miller J."/>
            <person name="Monier A."/>
            <person name="Salamov A."/>
            <person name="Young J."/>
            <person name="Aguilar M."/>
            <person name="Claverie J.M."/>
            <person name="Frickenhaus S."/>
            <person name="Gonzalez K."/>
            <person name="Herman E.K."/>
            <person name="Lin Y.C."/>
            <person name="Napier J."/>
            <person name="Ogata H."/>
            <person name="Sarno A.F."/>
            <person name="Shmutz J."/>
            <person name="Schroeder D."/>
            <person name="de Vargas C."/>
            <person name="Verret F."/>
            <person name="von Dassow P."/>
            <person name="Valentin K."/>
            <person name="Van de Peer Y."/>
            <person name="Wheeler G."/>
            <person name="Dacks J.B."/>
            <person name="Delwiche C.F."/>
            <person name="Dyhrman S.T."/>
            <person name="Glockner G."/>
            <person name="John U."/>
            <person name="Richards T."/>
            <person name="Worden A.Z."/>
            <person name="Zhang X."/>
            <person name="Grigoriev I.V."/>
            <person name="Allen A.E."/>
            <person name="Bidle K."/>
            <person name="Borodovsky M."/>
            <person name="Bowler C."/>
            <person name="Brownlee C."/>
            <person name="Cock J.M."/>
            <person name="Elias M."/>
            <person name="Gladyshev V.N."/>
            <person name="Groth M."/>
            <person name="Guda C."/>
            <person name="Hadaegh A."/>
            <person name="Iglesias-Rodriguez M.D."/>
            <person name="Jenkins J."/>
            <person name="Jones B.M."/>
            <person name="Lawson T."/>
            <person name="Leese F."/>
            <person name="Lindquist E."/>
            <person name="Lobanov A."/>
            <person name="Lomsadze A."/>
            <person name="Malik S.B."/>
            <person name="Marsh M.E."/>
            <person name="Mackinder L."/>
            <person name="Mock T."/>
            <person name="Mueller-Roeber B."/>
            <person name="Pagarete A."/>
            <person name="Parker M."/>
            <person name="Probert I."/>
            <person name="Quesneville H."/>
            <person name="Raines C."/>
            <person name="Rensing S.A."/>
            <person name="Riano-Pachon D.M."/>
            <person name="Richier S."/>
            <person name="Rokitta S."/>
            <person name="Shiraiwa Y."/>
            <person name="Soanes D.M."/>
            <person name="van der Giezen M."/>
            <person name="Wahlund T.M."/>
            <person name="Williams B."/>
            <person name="Wilson W."/>
            <person name="Wolfe G."/>
            <person name="Wurch L.L."/>
        </authorList>
    </citation>
    <scope>NUCLEOTIDE SEQUENCE</scope>
</reference>
<keyword evidence="5" id="KW-1015">Disulfide bond</keyword>
<dbReference type="eggNOG" id="KOG3731">
    <property type="taxonomic scope" value="Eukaryota"/>
</dbReference>
<evidence type="ECO:0000259" key="7">
    <source>
        <dbReference type="SMART" id="SM00223"/>
    </source>
</evidence>
<dbReference type="HOGENOM" id="CLU_404100_0_0_1"/>
<dbReference type="SMART" id="SM00223">
    <property type="entry name" value="APPLE"/>
    <property type="match status" value="1"/>
</dbReference>
<name>A0A0D3IQM9_EMIH1</name>
<dbReference type="STRING" id="2903.R1DXZ7"/>
<dbReference type="EnsemblProtists" id="EOD13564">
    <property type="protein sequence ID" value="EOD13564"/>
    <property type="gene ID" value="EMIHUDRAFT_103855"/>
</dbReference>
<evidence type="ECO:0000313" key="9">
    <source>
        <dbReference type="Proteomes" id="UP000013827"/>
    </source>
</evidence>
<dbReference type="InterPro" id="IPR017850">
    <property type="entry name" value="Alkaline_phosphatase_core_sf"/>
</dbReference>
<evidence type="ECO:0000256" key="3">
    <source>
        <dbReference type="ARBA" id="ARBA00022737"/>
    </source>
</evidence>
<dbReference type="PaxDb" id="2903-EOD13564"/>
<protein>
    <recommendedName>
        <fullName evidence="7">Apple domain-containing protein</fullName>
    </recommendedName>
</protein>
<dbReference type="Pfam" id="PF00884">
    <property type="entry name" value="Sulfatase"/>
    <property type="match status" value="2"/>
</dbReference>
<keyword evidence="9" id="KW-1185">Reference proteome</keyword>
<dbReference type="Gene3D" id="3.50.4.10">
    <property type="entry name" value="Hepatocyte Growth Factor"/>
    <property type="match status" value="2"/>
</dbReference>